<feature type="compositionally biased region" description="Polar residues" evidence="1">
    <location>
        <begin position="1"/>
        <end position="11"/>
    </location>
</feature>
<protein>
    <submittedName>
        <fullName evidence="2">Uncharacterized protein</fullName>
    </submittedName>
</protein>
<dbReference type="EMBL" id="MNAD01001654">
    <property type="protein sequence ID" value="OJT02626.1"/>
    <property type="molecule type" value="Genomic_DNA"/>
</dbReference>
<accession>A0A1M2V551</accession>
<evidence type="ECO:0000313" key="3">
    <source>
        <dbReference type="Proteomes" id="UP000184267"/>
    </source>
</evidence>
<feature type="compositionally biased region" description="Low complexity" evidence="1">
    <location>
        <begin position="51"/>
        <end position="61"/>
    </location>
</feature>
<feature type="region of interest" description="Disordered" evidence="1">
    <location>
        <begin position="301"/>
        <end position="373"/>
    </location>
</feature>
<keyword evidence="3" id="KW-1185">Reference proteome</keyword>
<feature type="compositionally biased region" description="Polar residues" evidence="1">
    <location>
        <begin position="331"/>
        <end position="340"/>
    </location>
</feature>
<dbReference type="OrthoDB" id="2766580at2759"/>
<gene>
    <name evidence="2" type="ORF">TRAPUB_6807</name>
</gene>
<organism evidence="2 3">
    <name type="scientific">Trametes pubescens</name>
    <name type="common">White-rot fungus</name>
    <dbReference type="NCBI Taxonomy" id="154538"/>
    <lineage>
        <taxon>Eukaryota</taxon>
        <taxon>Fungi</taxon>
        <taxon>Dikarya</taxon>
        <taxon>Basidiomycota</taxon>
        <taxon>Agaricomycotina</taxon>
        <taxon>Agaricomycetes</taxon>
        <taxon>Polyporales</taxon>
        <taxon>Polyporaceae</taxon>
        <taxon>Trametes</taxon>
    </lineage>
</organism>
<dbReference type="AlphaFoldDB" id="A0A1M2V551"/>
<evidence type="ECO:0000256" key="1">
    <source>
        <dbReference type="SAM" id="MobiDB-lite"/>
    </source>
</evidence>
<evidence type="ECO:0000313" key="2">
    <source>
        <dbReference type="EMBL" id="OJT02626.1"/>
    </source>
</evidence>
<reference evidence="2 3" key="1">
    <citation type="submission" date="2016-10" db="EMBL/GenBank/DDBJ databases">
        <title>Genome sequence of the basidiomycete white-rot fungus Trametes pubescens.</title>
        <authorList>
            <person name="Makela M.R."/>
            <person name="Granchi Z."/>
            <person name="Peng M."/>
            <person name="De Vries R.P."/>
            <person name="Grigoriev I."/>
            <person name="Riley R."/>
            <person name="Hilden K."/>
        </authorList>
    </citation>
    <scope>NUCLEOTIDE SEQUENCE [LARGE SCALE GENOMIC DNA]</scope>
    <source>
        <strain evidence="2 3">FBCC735</strain>
    </source>
</reference>
<feature type="region of interest" description="Disordered" evidence="1">
    <location>
        <begin position="1"/>
        <end position="69"/>
    </location>
</feature>
<dbReference type="Pfam" id="PF23625">
    <property type="entry name" value="UIM_2"/>
    <property type="match status" value="2"/>
</dbReference>
<comment type="caution">
    <text evidence="2">The sequence shown here is derived from an EMBL/GenBank/DDBJ whole genome shotgun (WGS) entry which is preliminary data.</text>
</comment>
<feature type="compositionally biased region" description="Acidic residues" evidence="1">
    <location>
        <begin position="354"/>
        <end position="367"/>
    </location>
</feature>
<sequence>MKCPARNQSCDSGRPRKVARPTITPPPPSSQDDDDLRAAIQASLADRVSHSAHAPSHPSSSFTPISCGAGPSVRRRVVPSVSRGAGTSSSWSCGPPLAAHALSSSASLSHGAGPSVWHGTVPSVSRGAGPLSAHPWTLSAPAGAPAVSVSGTVPASASGPLRSPSSYEDDLHAALEASLSDEFLPCSILRCMEPGHPGCNNCIHTEDDDNDEYLVALEASRVAAAQAVAAPDARASSPWGNFSDSGQSEFEALCDSTLTMLADLDRLSPAPPSASSPYLDANGREMLTVVRASIAHLRSETPDSLFDEHSDDEEAPSDADATLRDVPLLTFSGSESDSPQPNRPSPPCIKIEQVDIDLTLDDSDDNDAVPPPP</sequence>
<dbReference type="Proteomes" id="UP000184267">
    <property type="component" value="Unassembled WGS sequence"/>
</dbReference>
<name>A0A1M2V551_TRAPU</name>
<proteinExistence type="predicted"/>